<reference evidence="1" key="1">
    <citation type="journal article" date="2020" name="Fungal Divers.">
        <title>Resolving the Mortierellaceae phylogeny through synthesis of multi-gene phylogenetics and phylogenomics.</title>
        <authorList>
            <person name="Vandepol N."/>
            <person name="Liber J."/>
            <person name="Desiro A."/>
            <person name="Na H."/>
            <person name="Kennedy M."/>
            <person name="Barry K."/>
            <person name="Grigoriev I.V."/>
            <person name="Miller A.N."/>
            <person name="O'Donnell K."/>
            <person name="Stajich J.E."/>
            <person name="Bonito G."/>
        </authorList>
    </citation>
    <scope>NUCLEOTIDE SEQUENCE</scope>
    <source>
        <strain evidence="1">NRRL 2769</strain>
    </source>
</reference>
<dbReference type="OrthoDB" id="2339388at2759"/>
<keyword evidence="2" id="KW-1185">Reference proteome</keyword>
<dbReference type="EMBL" id="JAAAID010000573">
    <property type="protein sequence ID" value="KAG0016023.1"/>
    <property type="molecule type" value="Genomic_DNA"/>
</dbReference>
<name>A0A9P6MX45_9FUNG</name>
<sequence>MSELDILDILLDYRTTVPLQELDETIPLTPGPNRCRIHSFSLSGTLDSILKFNDIIYSFTSLTSLMLNCWPYSLEVKTNEMEIDRILEAFPNLTYLMVRGCDYASLSPKSAILDQNGALYKLRSFHFDTELLLMSESSLQFFRRLGNLTSIGLHGWSHHSEFFLEKIQPQVIGRILKGLDNKIESIKTGGVVPLYLYLLPQSVEASSLCRRGGTPSEQQLIEEQQLLQIGEAEEIFPQLTTFIASAPCIMSGEDLRCLGLRAQFLTHVDLSSSAVDADVPYTGFYGTDVYRDFHGQVENGAQKRHNITSLDLQLFLESCQHLRHFCAERRTIHVKDMTPPDKRLSAMYYSPGPNGENPVIRAAKPWGCEATLEKLEIGFRIISASPSDHRIVFGQLGRCKRLKSLKLTRSNVIPTLTHGVDLLEGLSDSLEEVLSWSSSWACDDKETVMWMLTRLRKVRRMQTGIRNGSSIYERVNEWASSVGRKHVLHFPEY</sequence>
<evidence type="ECO:0000313" key="2">
    <source>
        <dbReference type="Proteomes" id="UP000703661"/>
    </source>
</evidence>
<accession>A0A9P6MX45</accession>
<proteinExistence type="predicted"/>
<protein>
    <submittedName>
        <fullName evidence="1">Uncharacterized protein</fullName>
    </submittedName>
</protein>
<organism evidence="1 2">
    <name type="scientific">Entomortierella chlamydospora</name>
    <dbReference type="NCBI Taxonomy" id="101097"/>
    <lineage>
        <taxon>Eukaryota</taxon>
        <taxon>Fungi</taxon>
        <taxon>Fungi incertae sedis</taxon>
        <taxon>Mucoromycota</taxon>
        <taxon>Mortierellomycotina</taxon>
        <taxon>Mortierellomycetes</taxon>
        <taxon>Mortierellales</taxon>
        <taxon>Mortierellaceae</taxon>
        <taxon>Entomortierella</taxon>
    </lineage>
</organism>
<dbReference type="Gene3D" id="3.80.10.10">
    <property type="entry name" value="Ribonuclease Inhibitor"/>
    <property type="match status" value="1"/>
</dbReference>
<gene>
    <name evidence="1" type="ORF">BGZ80_009486</name>
</gene>
<dbReference type="Proteomes" id="UP000703661">
    <property type="component" value="Unassembled WGS sequence"/>
</dbReference>
<dbReference type="InterPro" id="IPR032675">
    <property type="entry name" value="LRR_dom_sf"/>
</dbReference>
<comment type="caution">
    <text evidence="1">The sequence shown here is derived from an EMBL/GenBank/DDBJ whole genome shotgun (WGS) entry which is preliminary data.</text>
</comment>
<dbReference type="AlphaFoldDB" id="A0A9P6MX45"/>
<evidence type="ECO:0000313" key="1">
    <source>
        <dbReference type="EMBL" id="KAG0016023.1"/>
    </source>
</evidence>